<dbReference type="GO" id="GO:0016747">
    <property type="term" value="F:acyltransferase activity, transferring groups other than amino-acyl groups"/>
    <property type="evidence" value="ECO:0007669"/>
    <property type="project" value="InterPro"/>
</dbReference>
<comment type="caution">
    <text evidence="2">The sequence shown here is derived from an EMBL/GenBank/DDBJ whole genome shotgun (WGS) entry which is preliminary data.</text>
</comment>
<dbReference type="CDD" id="cd04301">
    <property type="entry name" value="NAT_SF"/>
    <property type="match status" value="1"/>
</dbReference>
<dbReference type="Gene3D" id="3.40.630.30">
    <property type="match status" value="1"/>
</dbReference>
<dbReference type="AlphaFoldDB" id="A0A099ML70"/>
<evidence type="ECO:0000313" key="2">
    <source>
        <dbReference type="EMBL" id="KGK10015.1"/>
    </source>
</evidence>
<organism evidence="2 3">
    <name type="scientific">Vibrio navarrensis</name>
    <dbReference type="NCBI Taxonomy" id="29495"/>
    <lineage>
        <taxon>Bacteria</taxon>
        <taxon>Pseudomonadati</taxon>
        <taxon>Pseudomonadota</taxon>
        <taxon>Gammaproteobacteria</taxon>
        <taxon>Vibrionales</taxon>
        <taxon>Vibrionaceae</taxon>
        <taxon>Vibrio</taxon>
    </lineage>
</organism>
<sequence>MSITVRQGSLEEVVAVVATINEFVRKETVHTLNERLQGKKSLVLVALQDGQLLGFKIGYQLSSDEFYSWFGGVSPQARGYGVAQRLLEEQEAWALEQGYQRLRVKSRNQFPSMLRLLLRNNYLIDNYEKMENITESRIHFVKQLSK</sequence>
<reference evidence="2 3" key="1">
    <citation type="submission" date="2014-04" db="EMBL/GenBank/DDBJ databases">
        <title>Genome sequencing of Vibrio navarrensis strains.</title>
        <authorList>
            <person name="Gladney L.M."/>
            <person name="Katz L.S."/>
            <person name="Marino-Ramirez L."/>
            <person name="Jordan I.K."/>
        </authorList>
    </citation>
    <scope>NUCLEOTIDE SEQUENCE [LARGE SCALE GENOMIC DNA]</scope>
    <source>
        <strain evidence="2 3">ATCC 51183</strain>
    </source>
</reference>
<dbReference type="Pfam" id="PF00583">
    <property type="entry name" value="Acetyltransf_1"/>
    <property type="match status" value="1"/>
</dbReference>
<protein>
    <submittedName>
        <fullName evidence="2">Acetyltransferase</fullName>
    </submittedName>
</protein>
<dbReference type="RefSeq" id="WP_039422607.1">
    <property type="nucleotide sequence ID" value="NZ_CP061845.1"/>
</dbReference>
<dbReference type="Proteomes" id="UP000029994">
    <property type="component" value="Unassembled WGS sequence"/>
</dbReference>
<dbReference type="PROSITE" id="PS51186">
    <property type="entry name" value="GNAT"/>
    <property type="match status" value="1"/>
</dbReference>
<dbReference type="GeneID" id="43681855"/>
<feature type="domain" description="N-acetyltransferase" evidence="1">
    <location>
        <begin position="3"/>
        <end position="146"/>
    </location>
</feature>
<dbReference type="STRING" id="29495.EA26_01290"/>
<dbReference type="EMBL" id="JMCG01000001">
    <property type="protein sequence ID" value="KGK10015.1"/>
    <property type="molecule type" value="Genomic_DNA"/>
</dbReference>
<accession>A0A099ML70</accession>
<dbReference type="InterPro" id="IPR000182">
    <property type="entry name" value="GNAT_dom"/>
</dbReference>
<evidence type="ECO:0000313" key="3">
    <source>
        <dbReference type="Proteomes" id="UP000029994"/>
    </source>
</evidence>
<proteinExistence type="predicted"/>
<gene>
    <name evidence="2" type="ORF">EA26_01290</name>
</gene>
<dbReference type="SUPFAM" id="SSF55729">
    <property type="entry name" value="Acyl-CoA N-acyltransferases (Nat)"/>
    <property type="match status" value="1"/>
</dbReference>
<keyword evidence="3" id="KW-1185">Reference proteome</keyword>
<evidence type="ECO:0000259" key="1">
    <source>
        <dbReference type="PROSITE" id="PS51186"/>
    </source>
</evidence>
<keyword evidence="2" id="KW-0808">Transferase</keyword>
<name>A0A099ML70_9VIBR</name>
<dbReference type="InterPro" id="IPR016181">
    <property type="entry name" value="Acyl_CoA_acyltransferase"/>
</dbReference>
<dbReference type="eggNOG" id="COG0456">
    <property type="taxonomic scope" value="Bacteria"/>
</dbReference>